<dbReference type="InterPro" id="IPR011990">
    <property type="entry name" value="TPR-like_helical_dom_sf"/>
</dbReference>
<name>A0ABY9TMI4_9GAMM</name>
<dbReference type="Gene3D" id="3.40.50.10070">
    <property type="entry name" value="TolB, N-terminal domain"/>
    <property type="match status" value="1"/>
</dbReference>
<dbReference type="EMBL" id="CP134146">
    <property type="protein sequence ID" value="WNC70068.1"/>
    <property type="molecule type" value="Genomic_DNA"/>
</dbReference>
<feature type="transmembrane region" description="Helical" evidence="2">
    <location>
        <begin position="12"/>
        <end position="37"/>
    </location>
</feature>
<feature type="transmembrane region" description="Helical" evidence="2">
    <location>
        <begin position="43"/>
        <end position="65"/>
    </location>
</feature>
<keyword evidence="1" id="KW-0802">TPR repeat</keyword>
<dbReference type="RefSeq" id="WP_348389209.1">
    <property type="nucleotide sequence ID" value="NZ_CP134146.1"/>
</dbReference>
<protein>
    <submittedName>
        <fullName evidence="4">FlgO family outer membrane protein</fullName>
    </submittedName>
</protein>
<dbReference type="SUPFAM" id="SSF48452">
    <property type="entry name" value="TPR-like"/>
    <property type="match status" value="1"/>
</dbReference>
<proteinExistence type="predicted"/>
<dbReference type="Proteomes" id="UP001248581">
    <property type="component" value="Chromosome"/>
</dbReference>
<evidence type="ECO:0000256" key="2">
    <source>
        <dbReference type="SAM" id="Phobius"/>
    </source>
</evidence>
<reference evidence="5" key="1">
    <citation type="submission" date="2023-09" db="EMBL/GenBank/DDBJ databases">
        <authorList>
            <person name="Li S."/>
            <person name="Li X."/>
            <person name="Zhang C."/>
            <person name="Zhao Z."/>
        </authorList>
    </citation>
    <scope>NUCLEOTIDE SEQUENCE [LARGE SCALE GENOMIC DNA]</scope>
    <source>
        <strain evidence="5">SQ345</strain>
    </source>
</reference>
<keyword evidence="2" id="KW-1133">Transmembrane helix</keyword>
<dbReference type="Pfam" id="PF17680">
    <property type="entry name" value="FlgO"/>
    <property type="match status" value="1"/>
</dbReference>
<sequence>MTLIKELKRRNVFKVAVAYVIVAWLIVQVVNTIVPIILAPDWIAKFVFILLLAGFPIACLFAWAFELTPEGIKRSKEVDPDESICHQTSRYIDYVIIAALLLIIGGLLYNQYFSSSSQKSPPSIAVLPFVNMSSDVEQEYFSDGISEEILNRLTRINELIVSSRTSSFVFKDNDRSIQQIAAALNVNHVLEGSVRKSGSKVRITAQLISVEDDKSVWSNTYERELTDIFAIQDEIAHAIVSSLKITLHPEQLQYSQTNSIEAYSSYLQGKFEFAKRDTNPQALFKAINLFKQAIALDDKYANAYASLGRTYALMMNYGLMVDLNKQKELARAATSKALRLDSSNIGALLSSATIKFQFEGDFIGAKQDFETIIGISAKDAEVYNFYGDYLNTVMDYEKAIEMEAMALKLDPNSYINQSEYGQVLISAGYELQGFKILTALASDNRFTVNKSNINNLPNYFAIRLISANKDHIEQLPNWGLQSQFTDLAVAAKTGDQLALNQLVNTRIYDYSYADIYPLFIANIHFENNNFDLAEIWLKKSLLKGLNYFTFIDLKIVDPRTNIEHPGLKHILSTPPFAKLRNLRRKNLGLSTPE</sequence>
<keyword evidence="2" id="KW-0472">Membrane</keyword>
<gene>
    <name evidence="4" type="ORF">RI845_08000</name>
</gene>
<evidence type="ECO:0000313" key="4">
    <source>
        <dbReference type="EMBL" id="WNC70068.1"/>
    </source>
</evidence>
<feature type="domain" description="FlgO" evidence="3">
    <location>
        <begin position="117"/>
        <end position="217"/>
    </location>
</feature>
<dbReference type="PROSITE" id="PS50005">
    <property type="entry name" value="TPR"/>
    <property type="match status" value="1"/>
</dbReference>
<evidence type="ECO:0000256" key="1">
    <source>
        <dbReference type="PROSITE-ProRule" id="PRU00339"/>
    </source>
</evidence>
<feature type="repeat" description="TPR" evidence="1">
    <location>
        <begin position="380"/>
        <end position="413"/>
    </location>
</feature>
<dbReference type="InterPro" id="IPR041215">
    <property type="entry name" value="FlgO_dom"/>
</dbReference>
<organism evidence="4 5">
    <name type="scientific">Thalassotalea nanhaiensis</name>
    <dbReference type="NCBI Taxonomy" id="3065648"/>
    <lineage>
        <taxon>Bacteria</taxon>
        <taxon>Pseudomonadati</taxon>
        <taxon>Pseudomonadota</taxon>
        <taxon>Gammaproteobacteria</taxon>
        <taxon>Alteromonadales</taxon>
        <taxon>Colwelliaceae</taxon>
        <taxon>Thalassotalea</taxon>
    </lineage>
</organism>
<keyword evidence="2" id="KW-0812">Transmembrane</keyword>
<feature type="transmembrane region" description="Helical" evidence="2">
    <location>
        <begin position="91"/>
        <end position="109"/>
    </location>
</feature>
<evidence type="ECO:0000313" key="5">
    <source>
        <dbReference type="Proteomes" id="UP001248581"/>
    </source>
</evidence>
<evidence type="ECO:0000259" key="3">
    <source>
        <dbReference type="Pfam" id="PF17680"/>
    </source>
</evidence>
<accession>A0ABY9TMI4</accession>
<dbReference type="Gene3D" id="1.25.40.10">
    <property type="entry name" value="Tetratricopeptide repeat domain"/>
    <property type="match status" value="1"/>
</dbReference>
<keyword evidence="5" id="KW-1185">Reference proteome</keyword>
<dbReference type="InterPro" id="IPR019734">
    <property type="entry name" value="TPR_rpt"/>
</dbReference>